<dbReference type="EMBL" id="JAAMOX010000001">
    <property type="protein sequence ID" value="NIH53717.1"/>
    <property type="molecule type" value="Genomic_DNA"/>
</dbReference>
<dbReference type="RefSeq" id="WP_167149556.1">
    <property type="nucleotide sequence ID" value="NZ_JAAMOX010000001.1"/>
</dbReference>
<keyword evidence="12" id="KW-1185">Reference proteome</keyword>
<keyword evidence="3 10" id="KW-0812">Transmembrane</keyword>
<dbReference type="Pfam" id="PF02537">
    <property type="entry name" value="CRCB"/>
    <property type="match status" value="1"/>
</dbReference>
<dbReference type="GO" id="GO:0005886">
    <property type="term" value="C:plasma membrane"/>
    <property type="evidence" value="ECO:0007669"/>
    <property type="project" value="UniProtKB-SubCell"/>
</dbReference>
<comment type="subcellular location">
    <subcellularLocation>
        <location evidence="1 10">Cell membrane</location>
        <topology evidence="1 10">Multi-pass membrane protein</topology>
    </subcellularLocation>
</comment>
<evidence type="ECO:0000256" key="7">
    <source>
        <dbReference type="ARBA" id="ARBA00035120"/>
    </source>
</evidence>
<name>A0A7X5R1I5_9MICO</name>
<comment type="catalytic activity">
    <reaction evidence="8">
        <text>fluoride(in) = fluoride(out)</text>
        <dbReference type="Rhea" id="RHEA:76159"/>
        <dbReference type="ChEBI" id="CHEBI:17051"/>
    </reaction>
    <physiologicalReaction direction="left-to-right" evidence="8">
        <dbReference type="Rhea" id="RHEA:76160"/>
    </physiologicalReaction>
</comment>
<dbReference type="GO" id="GO:0046872">
    <property type="term" value="F:metal ion binding"/>
    <property type="evidence" value="ECO:0007669"/>
    <property type="project" value="UniProtKB-KW"/>
</dbReference>
<keyword evidence="6 10" id="KW-0407">Ion channel</keyword>
<dbReference type="HAMAP" id="MF_00454">
    <property type="entry name" value="FluC"/>
    <property type="match status" value="1"/>
</dbReference>
<keyword evidence="4 10" id="KW-1133">Transmembrane helix</keyword>
<keyword evidence="10" id="KW-0813">Transport</keyword>
<comment type="function">
    <text evidence="9 10">Fluoride-specific ion channel. Important for reducing fluoride concentration in the cell, thus reducing its toxicity.</text>
</comment>
<comment type="caution">
    <text evidence="11">The sequence shown here is derived from an EMBL/GenBank/DDBJ whole genome shotgun (WGS) entry which is preliminary data.</text>
</comment>
<sequence>MSRISAAVWGAVFAGGVLGAGLRLLIHELIGSGAAVDPWPTLIVNLFGCLLLAFVAAFWQERVVRDWLKAGIRAGFIGTFTTFSALMIELFVSLYNGNVLWAIGLLVVSIGGGWVCSAWGYELGQMAAPRRQRVQS</sequence>
<proteinExistence type="inferred from homology"/>
<keyword evidence="5 10" id="KW-0472">Membrane</keyword>
<accession>A0A7X5R1I5</accession>
<feature type="binding site" evidence="10">
    <location>
        <position position="78"/>
    </location>
    <ligand>
        <name>Na(+)</name>
        <dbReference type="ChEBI" id="CHEBI:29101"/>
        <note>structural</note>
    </ligand>
</feature>
<evidence type="ECO:0000256" key="2">
    <source>
        <dbReference type="ARBA" id="ARBA00022475"/>
    </source>
</evidence>
<dbReference type="Proteomes" id="UP000541033">
    <property type="component" value="Unassembled WGS sequence"/>
</dbReference>
<evidence type="ECO:0000256" key="9">
    <source>
        <dbReference type="ARBA" id="ARBA00049940"/>
    </source>
</evidence>
<feature type="transmembrane region" description="Helical" evidence="10">
    <location>
        <begin position="71"/>
        <end position="93"/>
    </location>
</feature>
<evidence type="ECO:0000256" key="3">
    <source>
        <dbReference type="ARBA" id="ARBA00022692"/>
    </source>
</evidence>
<dbReference type="GO" id="GO:0140114">
    <property type="term" value="P:cellular detoxification of fluoride"/>
    <property type="evidence" value="ECO:0007669"/>
    <property type="project" value="UniProtKB-UniRule"/>
</dbReference>
<organism evidence="11 12">
    <name type="scientific">Lysinibacter cavernae</name>
    <dbReference type="NCBI Taxonomy" id="1640652"/>
    <lineage>
        <taxon>Bacteria</taxon>
        <taxon>Bacillati</taxon>
        <taxon>Actinomycetota</taxon>
        <taxon>Actinomycetes</taxon>
        <taxon>Micrococcales</taxon>
        <taxon>Microbacteriaceae</taxon>
        <taxon>Lysinibacter</taxon>
    </lineage>
</organism>
<evidence type="ECO:0000256" key="10">
    <source>
        <dbReference type="HAMAP-Rule" id="MF_00454"/>
    </source>
</evidence>
<evidence type="ECO:0000256" key="8">
    <source>
        <dbReference type="ARBA" id="ARBA00035585"/>
    </source>
</evidence>
<evidence type="ECO:0000256" key="6">
    <source>
        <dbReference type="ARBA" id="ARBA00023303"/>
    </source>
</evidence>
<feature type="binding site" evidence="10">
    <location>
        <position position="81"/>
    </location>
    <ligand>
        <name>Na(+)</name>
        <dbReference type="ChEBI" id="CHEBI:29101"/>
        <note>structural</note>
    </ligand>
</feature>
<evidence type="ECO:0000256" key="1">
    <source>
        <dbReference type="ARBA" id="ARBA00004651"/>
    </source>
</evidence>
<feature type="transmembrane region" description="Helical" evidence="10">
    <location>
        <begin position="99"/>
        <end position="121"/>
    </location>
</feature>
<comment type="activity regulation">
    <text evidence="10">Na(+) is not transported, but it plays an essential structural role and its presence is essential for fluoride channel function.</text>
</comment>
<gene>
    <name evidence="10" type="primary">fluC</name>
    <name evidence="10" type="synonym">crcB</name>
    <name evidence="11" type="ORF">FHX76_001585</name>
</gene>
<reference evidence="11 12" key="1">
    <citation type="submission" date="2020-02" db="EMBL/GenBank/DDBJ databases">
        <title>Sequencing the genomes of 1000 actinobacteria strains.</title>
        <authorList>
            <person name="Klenk H.-P."/>
        </authorList>
    </citation>
    <scope>NUCLEOTIDE SEQUENCE [LARGE SCALE GENOMIC DNA]</scope>
    <source>
        <strain evidence="11 12">DSM 27960</strain>
    </source>
</reference>
<feature type="transmembrane region" description="Helical" evidence="10">
    <location>
        <begin position="39"/>
        <end position="59"/>
    </location>
</feature>
<evidence type="ECO:0000256" key="4">
    <source>
        <dbReference type="ARBA" id="ARBA00022989"/>
    </source>
</evidence>
<evidence type="ECO:0000256" key="5">
    <source>
        <dbReference type="ARBA" id="ARBA00023136"/>
    </source>
</evidence>
<keyword evidence="10" id="KW-0479">Metal-binding</keyword>
<dbReference type="GO" id="GO:0062054">
    <property type="term" value="F:fluoride channel activity"/>
    <property type="evidence" value="ECO:0007669"/>
    <property type="project" value="UniProtKB-UniRule"/>
</dbReference>
<keyword evidence="2 10" id="KW-1003">Cell membrane</keyword>
<protein>
    <recommendedName>
        <fullName evidence="10">Fluoride-specific ion channel FluC</fullName>
    </recommendedName>
</protein>
<evidence type="ECO:0000313" key="12">
    <source>
        <dbReference type="Proteomes" id="UP000541033"/>
    </source>
</evidence>
<dbReference type="AlphaFoldDB" id="A0A7X5R1I5"/>
<comment type="similarity">
    <text evidence="7 10">Belongs to the fluoride channel Fluc/FEX (TC 1.A.43) family.</text>
</comment>
<keyword evidence="10" id="KW-0406">Ion transport</keyword>
<dbReference type="PANTHER" id="PTHR28259:SF1">
    <property type="entry name" value="FLUORIDE EXPORT PROTEIN 1-RELATED"/>
    <property type="match status" value="1"/>
</dbReference>
<dbReference type="PANTHER" id="PTHR28259">
    <property type="entry name" value="FLUORIDE EXPORT PROTEIN 1-RELATED"/>
    <property type="match status" value="1"/>
</dbReference>
<keyword evidence="10" id="KW-0915">Sodium</keyword>
<dbReference type="InterPro" id="IPR003691">
    <property type="entry name" value="FluC"/>
</dbReference>
<evidence type="ECO:0000313" key="11">
    <source>
        <dbReference type="EMBL" id="NIH53717.1"/>
    </source>
</evidence>